<keyword evidence="1" id="KW-0472">Membrane</keyword>
<proteinExistence type="predicted"/>
<evidence type="ECO:0008006" key="4">
    <source>
        <dbReference type="Google" id="ProtNLM"/>
    </source>
</evidence>
<gene>
    <name evidence="2" type="ORF">OO013_17155</name>
</gene>
<organism evidence="2 3">
    <name type="scientific">Mangrovivirga halotolerans</name>
    <dbReference type="NCBI Taxonomy" id="2993936"/>
    <lineage>
        <taxon>Bacteria</taxon>
        <taxon>Pseudomonadati</taxon>
        <taxon>Bacteroidota</taxon>
        <taxon>Cytophagia</taxon>
        <taxon>Cytophagales</taxon>
        <taxon>Mangrovivirgaceae</taxon>
        <taxon>Mangrovivirga</taxon>
    </lineage>
</organism>
<keyword evidence="1" id="KW-0812">Transmembrane</keyword>
<dbReference type="PANTHER" id="PTHR36974">
    <property type="entry name" value="MEMBRANE PROTEIN-RELATED"/>
    <property type="match status" value="1"/>
</dbReference>
<accession>A0ABT3RV07</accession>
<dbReference type="Proteomes" id="UP001209885">
    <property type="component" value="Unassembled WGS sequence"/>
</dbReference>
<feature type="transmembrane region" description="Helical" evidence="1">
    <location>
        <begin position="29"/>
        <end position="47"/>
    </location>
</feature>
<protein>
    <recommendedName>
        <fullName evidence="4">DoxX family membrane protein</fullName>
    </recommendedName>
</protein>
<sequence>MKPLIVLLSSFTISLFVIKVITKEFNFILSARIAMALMLIFTAIGHFAFTKGMSMMIPSFIPFKKSVVILTGIIEILLALGFLIPGFKEISGWAFIIFLLLVLPANIYASMNNVNFQTATLDGKGLSYLWFRIPLQMFFILWTYLSTVKNSL</sequence>
<comment type="caution">
    <text evidence="2">The sequence shown here is derived from an EMBL/GenBank/DDBJ whole genome shotgun (WGS) entry which is preliminary data.</text>
</comment>
<keyword evidence="1" id="KW-1133">Transmembrane helix</keyword>
<evidence type="ECO:0000313" key="3">
    <source>
        <dbReference type="Proteomes" id="UP001209885"/>
    </source>
</evidence>
<reference evidence="2 3" key="1">
    <citation type="submission" date="2022-11" db="EMBL/GenBank/DDBJ databases">
        <title>The characterization of three novel Bacteroidetes species and genomic analysis of their roles in tidal elemental geochemical cycles.</title>
        <authorList>
            <person name="Ma K."/>
        </authorList>
    </citation>
    <scope>NUCLEOTIDE SEQUENCE [LARGE SCALE GENOMIC DNA]</scope>
    <source>
        <strain evidence="2 3">M17</strain>
    </source>
</reference>
<evidence type="ECO:0000256" key="1">
    <source>
        <dbReference type="SAM" id="Phobius"/>
    </source>
</evidence>
<feature type="transmembrane region" description="Helical" evidence="1">
    <location>
        <begin position="129"/>
        <end position="145"/>
    </location>
</feature>
<dbReference type="PANTHER" id="PTHR36974:SF1">
    <property type="entry name" value="DOXX FAMILY MEMBRANE PROTEIN"/>
    <property type="match status" value="1"/>
</dbReference>
<dbReference type="EMBL" id="JAPFQN010000010">
    <property type="protein sequence ID" value="MCX2745613.1"/>
    <property type="molecule type" value="Genomic_DNA"/>
</dbReference>
<keyword evidence="3" id="KW-1185">Reference proteome</keyword>
<feature type="transmembrane region" description="Helical" evidence="1">
    <location>
        <begin position="67"/>
        <end position="84"/>
    </location>
</feature>
<name>A0ABT3RV07_9BACT</name>
<evidence type="ECO:0000313" key="2">
    <source>
        <dbReference type="EMBL" id="MCX2745613.1"/>
    </source>
</evidence>
<feature type="transmembrane region" description="Helical" evidence="1">
    <location>
        <begin position="90"/>
        <end position="109"/>
    </location>
</feature>
<dbReference type="RefSeq" id="WP_266058211.1">
    <property type="nucleotide sequence ID" value="NZ_JAPFQN010000010.1"/>
</dbReference>